<evidence type="ECO:0000256" key="7">
    <source>
        <dbReference type="ARBA" id="ARBA00023157"/>
    </source>
</evidence>
<dbReference type="InterPro" id="IPR050350">
    <property type="entry name" value="Compl-Cell_Adhes-Reg"/>
</dbReference>
<dbReference type="InterPro" id="IPR035976">
    <property type="entry name" value="Sushi/SCR/CCP_sf"/>
</dbReference>
<proteinExistence type="predicted"/>
<evidence type="ECO:0000256" key="9">
    <source>
        <dbReference type="PROSITE-ProRule" id="PRU00302"/>
    </source>
</evidence>
<feature type="disulfide bond" evidence="9">
    <location>
        <begin position="254"/>
        <end position="281"/>
    </location>
</feature>
<dbReference type="PANTHER" id="PTHR19325:SF575">
    <property type="entry name" value="LOCOMOTION-RELATED PROTEIN HIKARU GENKI"/>
    <property type="match status" value="1"/>
</dbReference>
<feature type="disulfide bond" evidence="9">
    <location>
        <begin position="315"/>
        <end position="342"/>
    </location>
</feature>
<reference evidence="10" key="3">
    <citation type="submission" date="2025-09" db="UniProtKB">
        <authorList>
            <consortium name="Ensembl"/>
        </authorList>
    </citation>
    <scope>IDENTIFICATION</scope>
</reference>
<dbReference type="PROSITE" id="PS50923">
    <property type="entry name" value="SUSHI"/>
    <property type="match status" value="6"/>
</dbReference>
<keyword evidence="1" id="KW-0399">Innate immunity</keyword>
<dbReference type="OMA" id="WKPQIPS"/>
<evidence type="ECO:0000256" key="6">
    <source>
        <dbReference type="ARBA" id="ARBA00022875"/>
    </source>
</evidence>
<accession>A0A8C3EHT4</accession>
<evidence type="ECO:0000256" key="2">
    <source>
        <dbReference type="ARBA" id="ARBA00022659"/>
    </source>
</evidence>
<accession>A0A8U7NLI9</accession>
<dbReference type="AlphaFoldDB" id="A0A8C3EHT4"/>
<feature type="disulfide bond" evidence="9">
    <location>
        <begin position="225"/>
        <end position="268"/>
    </location>
</feature>
<keyword evidence="6" id="KW-0180">Complement pathway</keyword>
<keyword evidence="4" id="KW-0677">Repeat</keyword>
<keyword evidence="5" id="KW-0391">Immunity</keyword>
<sequence length="433" mass="46370">MPISAPCPREPPSVPGMVLTFTLCLLGSSALLLGTASGAQAARCRSPLVPYGRVYPVRYYYNRRDTVTFTCKPGYTLQGPHSSTCGADSKWNPPLPQCKKEVTCPRPPSIANGLHSGQSSDKFSRGVTVSYSCKKGFELLGNVSIACMGSGLWSRPLPRCQAIGCQVPEVQNGKVYNVQSTYRAGDTLHFDCLPGYAAEDTYEARCQPGGTWDPPVLVCQRVRPCPMPPEVANGNHNGHGKAGFTMGMSVRYSCNPGYILVGNAAVSCRASGNWSQPRPRCEEVTCPRPPSIANGLHSGQSSDKFSRGVTVSYSCKKGFELLGNVSIACTDSGLWSRPLPRCQAIGCQVPEVQNGKVYNVQSTYRAGDTLHFSCDASYTTEDTYEARCQPGGTWDPPVLVCQRGECGCCCCFPRAALPGRGSLRAGTGDEAGI</sequence>
<evidence type="ECO:0000256" key="4">
    <source>
        <dbReference type="ARBA" id="ARBA00022737"/>
    </source>
</evidence>
<dbReference type="PANTHER" id="PTHR19325">
    <property type="entry name" value="COMPLEMENT COMPONENT-RELATED SUSHI DOMAIN-CONTAINING"/>
    <property type="match status" value="1"/>
</dbReference>
<dbReference type="Proteomes" id="UP000694553">
    <property type="component" value="Unassembled WGS sequence"/>
</dbReference>
<name>A0A8C3EHT4_CORMO</name>
<keyword evidence="2 9" id="KW-0768">Sushi</keyword>
<dbReference type="CDD" id="cd00033">
    <property type="entry name" value="CCP"/>
    <property type="match status" value="6"/>
</dbReference>
<dbReference type="Gene3D" id="2.10.70.10">
    <property type="entry name" value="Complement Module, domain 1"/>
    <property type="match status" value="6"/>
</dbReference>
<comment type="caution">
    <text evidence="9">Lacks conserved residue(s) required for the propagation of feature annotation.</text>
</comment>
<evidence type="ECO:0000256" key="1">
    <source>
        <dbReference type="ARBA" id="ARBA00022588"/>
    </source>
</evidence>
<feature type="disulfide bond" evidence="9">
    <location>
        <begin position="374"/>
        <end position="401"/>
    </location>
</feature>
<dbReference type="GO" id="GO:0045087">
    <property type="term" value="P:innate immune response"/>
    <property type="evidence" value="ECO:0007669"/>
    <property type="project" value="UniProtKB-KW"/>
</dbReference>
<feature type="disulfide bond" evidence="9">
    <location>
        <begin position="71"/>
        <end position="98"/>
    </location>
</feature>
<dbReference type="InterPro" id="IPR000436">
    <property type="entry name" value="Sushi_SCR_CCP_dom"/>
</dbReference>
<organism evidence="10 11">
    <name type="scientific">Corvus moneduloides</name>
    <name type="common">New Caledonian crow</name>
    <dbReference type="NCBI Taxonomy" id="1196302"/>
    <lineage>
        <taxon>Eukaryota</taxon>
        <taxon>Metazoa</taxon>
        <taxon>Chordata</taxon>
        <taxon>Craniata</taxon>
        <taxon>Vertebrata</taxon>
        <taxon>Euteleostomi</taxon>
        <taxon>Archelosauria</taxon>
        <taxon>Archosauria</taxon>
        <taxon>Dinosauria</taxon>
        <taxon>Saurischia</taxon>
        <taxon>Theropoda</taxon>
        <taxon>Coelurosauria</taxon>
        <taxon>Aves</taxon>
        <taxon>Neognathae</taxon>
        <taxon>Neoaves</taxon>
        <taxon>Telluraves</taxon>
        <taxon>Australaves</taxon>
        <taxon>Passeriformes</taxon>
        <taxon>Corvoidea</taxon>
        <taxon>Corvidae</taxon>
        <taxon>Corvus</taxon>
    </lineage>
</organism>
<evidence type="ECO:0000256" key="5">
    <source>
        <dbReference type="ARBA" id="ARBA00022859"/>
    </source>
</evidence>
<keyword evidence="8" id="KW-0325">Glycoprotein</keyword>
<dbReference type="SMART" id="SM00032">
    <property type="entry name" value="CCP"/>
    <property type="match status" value="6"/>
</dbReference>
<dbReference type="FunFam" id="2.10.70.10:FF:000014">
    <property type="entry name" value="Membrane cofactor protein"/>
    <property type="match status" value="2"/>
</dbReference>
<keyword evidence="3" id="KW-0732">Signal</keyword>
<evidence type="ECO:0000256" key="3">
    <source>
        <dbReference type="ARBA" id="ARBA00022729"/>
    </source>
</evidence>
<reference evidence="11" key="1">
    <citation type="submission" date="2019-10" db="EMBL/GenBank/DDBJ databases">
        <title>Corvus moneduloides (New Caledonian crow) genome, bCorMon1, primary haplotype.</title>
        <authorList>
            <person name="Rutz C."/>
            <person name="Fungtammasan C."/>
            <person name="Mountcastle J."/>
            <person name="Formenti G."/>
            <person name="Chow W."/>
            <person name="Howe K."/>
            <person name="Steele M.P."/>
            <person name="Fernandes J."/>
            <person name="Gilbert M.T.P."/>
            <person name="Fedrigo O."/>
            <person name="Jarvis E.D."/>
            <person name="Gemmell N."/>
        </authorList>
    </citation>
    <scope>NUCLEOTIDE SEQUENCE [LARGE SCALE GENOMIC DNA]</scope>
</reference>
<feature type="disulfide bond" evidence="9">
    <location>
        <begin position="133"/>
        <end position="160"/>
    </location>
</feature>
<evidence type="ECO:0000256" key="8">
    <source>
        <dbReference type="ARBA" id="ARBA00023180"/>
    </source>
</evidence>
<reference evidence="10" key="2">
    <citation type="submission" date="2025-08" db="UniProtKB">
        <authorList>
            <consortium name="Ensembl"/>
        </authorList>
    </citation>
    <scope>IDENTIFICATION</scope>
</reference>
<dbReference type="GO" id="GO:0006958">
    <property type="term" value="P:complement activation, classical pathway"/>
    <property type="evidence" value="ECO:0007669"/>
    <property type="project" value="UniProtKB-KW"/>
</dbReference>
<dbReference type="Pfam" id="PF00084">
    <property type="entry name" value="Sushi"/>
    <property type="match status" value="6"/>
</dbReference>
<evidence type="ECO:0000313" key="11">
    <source>
        <dbReference type="Proteomes" id="UP000694553"/>
    </source>
</evidence>
<dbReference type="SUPFAM" id="SSF57535">
    <property type="entry name" value="Complement control module/SCR domain"/>
    <property type="match status" value="6"/>
</dbReference>
<keyword evidence="7 9" id="KW-1015">Disulfide bond</keyword>
<feature type="disulfide bond" evidence="9">
    <location>
        <begin position="104"/>
        <end position="147"/>
    </location>
</feature>
<dbReference type="FunFam" id="2.10.70.10:FF:000070">
    <property type="entry name" value="Complement C3d receptor 2"/>
    <property type="match status" value="1"/>
</dbReference>
<keyword evidence="11" id="KW-1185">Reference proteome</keyword>
<protein>
    <submittedName>
        <fullName evidence="10">Uncharacterized protein</fullName>
    </submittedName>
</protein>
<feature type="disulfide bond" evidence="9">
    <location>
        <begin position="192"/>
        <end position="219"/>
    </location>
</feature>
<evidence type="ECO:0000313" key="10">
    <source>
        <dbReference type="Ensembl" id="ENSCMUP00000021106.2"/>
    </source>
</evidence>
<dbReference type="Ensembl" id="ENSCMUT00000022674.2">
    <property type="protein sequence ID" value="ENSCMUP00000021106.2"/>
    <property type="gene ID" value="ENSCMUG00000013014.2"/>
</dbReference>
<feature type="disulfide bond" evidence="9">
    <location>
        <begin position="286"/>
        <end position="329"/>
    </location>
</feature>